<dbReference type="PANTHER" id="PTHR23289:SF2">
    <property type="entry name" value="CYTOCHROME C OXIDASE ASSEMBLY PROTEIN COX15 HOMOLOG"/>
    <property type="match status" value="1"/>
</dbReference>
<dbReference type="AlphaFoldDB" id="A0A3B1BGA8"/>
<dbReference type="InterPro" id="IPR023754">
    <property type="entry name" value="HemeA_Synthase_type2"/>
</dbReference>
<accession>A0A3B1BGA8</accession>
<keyword evidence="7" id="KW-0408">Iron</keyword>
<evidence type="ECO:0000256" key="1">
    <source>
        <dbReference type="ARBA" id="ARBA00001970"/>
    </source>
</evidence>
<dbReference type="GO" id="GO:0016653">
    <property type="term" value="F:oxidoreductase activity, acting on NAD(P)H, heme protein as acceptor"/>
    <property type="evidence" value="ECO:0007669"/>
    <property type="project" value="TreeGrafter"/>
</dbReference>
<keyword evidence="9 12" id="KW-0472">Membrane</keyword>
<keyword evidence="5 12" id="KW-1133">Transmembrane helix</keyword>
<feature type="transmembrane region" description="Helical" evidence="12">
    <location>
        <begin position="198"/>
        <end position="225"/>
    </location>
</feature>
<keyword evidence="6" id="KW-0560">Oxidoreductase</keyword>
<evidence type="ECO:0000256" key="9">
    <source>
        <dbReference type="ARBA" id="ARBA00023136"/>
    </source>
</evidence>
<proteinExistence type="inferred from homology"/>
<dbReference type="Pfam" id="PF02628">
    <property type="entry name" value="COX15-CtaA"/>
    <property type="match status" value="1"/>
</dbReference>
<evidence type="ECO:0000313" key="13">
    <source>
        <dbReference type="EMBL" id="VAX04007.1"/>
    </source>
</evidence>
<feature type="transmembrane region" description="Helical" evidence="12">
    <location>
        <begin position="263"/>
        <end position="280"/>
    </location>
</feature>
<dbReference type="GO" id="GO:0120547">
    <property type="term" value="F:heme A synthase activity"/>
    <property type="evidence" value="ECO:0007669"/>
    <property type="project" value="UniProtKB-EC"/>
</dbReference>
<organism evidence="13">
    <name type="scientific">hydrothermal vent metagenome</name>
    <dbReference type="NCBI Taxonomy" id="652676"/>
    <lineage>
        <taxon>unclassified sequences</taxon>
        <taxon>metagenomes</taxon>
        <taxon>ecological metagenomes</taxon>
    </lineage>
</organism>
<evidence type="ECO:0000256" key="11">
    <source>
        <dbReference type="ARBA" id="ARBA00048044"/>
    </source>
</evidence>
<evidence type="ECO:0000256" key="5">
    <source>
        <dbReference type="ARBA" id="ARBA00022989"/>
    </source>
</evidence>
<evidence type="ECO:0000256" key="2">
    <source>
        <dbReference type="ARBA" id="ARBA00004141"/>
    </source>
</evidence>
<sequence length="341" mass="39090">MYSDKRNNRQIAIWLFLVCAMIFCMVIVGGVTRLTESGLSIVQWKPISGIIPPMNEEAWIQEFETYKQFPEYQKINRGMSLDEFKGIFFWEYSHRLLGRLIGLVFFMPFVFFLIRRQVSASLKPKLWLMFFLGGLQGALGWWMVKSGLVDHPDVSHYRLTAHLGLAILIYLYIFWVATGLVMKKRASTIDVRKRSARAIVVLVWLIFLQILLGGLVAGLNAGMIYNTWPMMEEQFIPAGLYSMTPWYMNIFENIMTVQFNHRMLGYLIGLWAIYVWYKTLRNSHGYVRMSGHLMVLMVLGQGVLGIYTLIYVVPIPLAAAHQGGAVVALSAALLLLRQAKT</sequence>
<feature type="transmembrane region" description="Helical" evidence="12">
    <location>
        <begin position="156"/>
        <end position="177"/>
    </location>
</feature>
<evidence type="ECO:0000256" key="6">
    <source>
        <dbReference type="ARBA" id="ARBA00023002"/>
    </source>
</evidence>
<comment type="pathway">
    <text evidence="10">Porphyrin-containing compound metabolism; heme A biosynthesis; heme A from heme O: step 1/1.</text>
</comment>
<dbReference type="GO" id="GO:0005743">
    <property type="term" value="C:mitochondrial inner membrane"/>
    <property type="evidence" value="ECO:0007669"/>
    <property type="project" value="TreeGrafter"/>
</dbReference>
<name>A0A3B1BGA8_9ZZZZ</name>
<evidence type="ECO:0000256" key="7">
    <source>
        <dbReference type="ARBA" id="ARBA00023004"/>
    </source>
</evidence>
<feature type="transmembrane region" description="Helical" evidence="12">
    <location>
        <begin position="126"/>
        <end position="144"/>
    </location>
</feature>
<comment type="cofactor">
    <cofactor evidence="1">
        <name>heme b</name>
        <dbReference type="ChEBI" id="CHEBI:60344"/>
    </cofactor>
</comment>
<keyword evidence="3 12" id="KW-0812">Transmembrane</keyword>
<feature type="transmembrane region" description="Helical" evidence="12">
    <location>
        <begin position="292"/>
        <end position="313"/>
    </location>
</feature>
<feature type="transmembrane region" description="Helical" evidence="12">
    <location>
        <begin position="96"/>
        <end position="114"/>
    </location>
</feature>
<protein>
    <submittedName>
        <fullName evidence="13">Heme A synthase, cytochrome oxidase biogenesis protein Cox15-CtaA</fullName>
    </submittedName>
</protein>
<dbReference type="InterPro" id="IPR003780">
    <property type="entry name" value="COX15/CtaA_fam"/>
</dbReference>
<evidence type="ECO:0000256" key="4">
    <source>
        <dbReference type="ARBA" id="ARBA00022723"/>
    </source>
</evidence>
<gene>
    <name evidence="13" type="ORF">MNBD_ALPHA03-59</name>
</gene>
<dbReference type="GO" id="GO:0046872">
    <property type="term" value="F:metal ion binding"/>
    <property type="evidence" value="ECO:0007669"/>
    <property type="project" value="UniProtKB-KW"/>
</dbReference>
<dbReference type="PANTHER" id="PTHR23289">
    <property type="entry name" value="CYTOCHROME C OXIDASE ASSEMBLY PROTEIN COX15"/>
    <property type="match status" value="1"/>
</dbReference>
<evidence type="ECO:0000256" key="3">
    <source>
        <dbReference type="ARBA" id="ARBA00022692"/>
    </source>
</evidence>
<comment type="subcellular location">
    <subcellularLocation>
        <location evidence="2">Membrane</location>
        <topology evidence="2">Multi-pass membrane protein</topology>
    </subcellularLocation>
</comment>
<dbReference type="EMBL" id="UOFW01000072">
    <property type="protein sequence ID" value="VAX04007.1"/>
    <property type="molecule type" value="Genomic_DNA"/>
</dbReference>
<reference evidence="13" key="1">
    <citation type="submission" date="2018-06" db="EMBL/GenBank/DDBJ databases">
        <authorList>
            <person name="Zhirakovskaya E."/>
        </authorList>
    </citation>
    <scope>NUCLEOTIDE SEQUENCE</scope>
</reference>
<feature type="transmembrane region" description="Helical" evidence="12">
    <location>
        <begin position="319"/>
        <end position="336"/>
    </location>
</feature>
<keyword evidence="4" id="KW-0479">Metal-binding</keyword>
<keyword evidence="8" id="KW-0350">Heme biosynthesis</keyword>
<evidence type="ECO:0000256" key="10">
    <source>
        <dbReference type="ARBA" id="ARBA00044501"/>
    </source>
</evidence>
<evidence type="ECO:0000256" key="8">
    <source>
        <dbReference type="ARBA" id="ARBA00023133"/>
    </source>
</evidence>
<evidence type="ECO:0000256" key="12">
    <source>
        <dbReference type="SAM" id="Phobius"/>
    </source>
</evidence>
<comment type="catalytic activity">
    <reaction evidence="11">
        <text>Fe(II)-heme o + 2 A + H2O = Fe(II)-heme a + 2 AH2</text>
        <dbReference type="Rhea" id="RHEA:63388"/>
        <dbReference type="ChEBI" id="CHEBI:13193"/>
        <dbReference type="ChEBI" id="CHEBI:15377"/>
        <dbReference type="ChEBI" id="CHEBI:17499"/>
        <dbReference type="ChEBI" id="CHEBI:60530"/>
        <dbReference type="ChEBI" id="CHEBI:61715"/>
        <dbReference type="EC" id="1.17.99.9"/>
    </reaction>
    <physiologicalReaction direction="left-to-right" evidence="11">
        <dbReference type="Rhea" id="RHEA:63389"/>
    </physiologicalReaction>
</comment>
<dbReference type="GO" id="GO:0006784">
    <property type="term" value="P:heme A biosynthetic process"/>
    <property type="evidence" value="ECO:0007669"/>
    <property type="project" value="InterPro"/>
</dbReference>
<dbReference type="HAMAP" id="MF_01665">
    <property type="entry name" value="HemeA_synth_type2"/>
    <property type="match status" value="1"/>
</dbReference>
<feature type="transmembrane region" description="Helical" evidence="12">
    <location>
        <begin position="12"/>
        <end position="31"/>
    </location>
</feature>